<dbReference type="RefSeq" id="WP_254368950.1">
    <property type="nucleotide sequence ID" value="NZ_FSRM01000002.1"/>
</dbReference>
<evidence type="ECO:0000256" key="2">
    <source>
        <dbReference type="ARBA" id="ARBA00022525"/>
    </source>
</evidence>
<keyword evidence="2" id="KW-0964">Secreted</keyword>
<evidence type="ECO:0000313" key="8">
    <source>
        <dbReference type="Proteomes" id="UP000184693"/>
    </source>
</evidence>
<dbReference type="InterPro" id="IPR019931">
    <property type="entry name" value="LPXTG_anchor"/>
</dbReference>
<evidence type="ECO:0000259" key="6">
    <source>
        <dbReference type="PROSITE" id="PS50847"/>
    </source>
</evidence>
<sequence length="217" mass="22639">MPLPASTIKLAVLIPCMLFSASSWATDIQCESTRQPAQRIICDHAILNHEYDDVYEQQQRLLQEGKLTPSDVAAWKQKRDACTDVHCIDGVFAEANSTVDKSPANIVAAPVMTASEALGPASGALPASQVAAQVASAASQQASSVPVSRQGSAYGVALPQSVPAAASAPAEVSAASANTVTATGNSSSPFFIVPGLLFVIVVLGVGAMMIYRRKRER</sequence>
<reference evidence="7 8" key="1">
    <citation type="submission" date="2016-11" db="EMBL/GenBank/DDBJ databases">
        <authorList>
            <person name="Jaros S."/>
            <person name="Januszkiewicz K."/>
            <person name="Wedrychowicz H."/>
        </authorList>
    </citation>
    <scope>NUCLEOTIDE SEQUENCE [LARGE SCALE GENOMIC DNA]</scope>
    <source>
        <strain evidence="7 8">GAS86</strain>
    </source>
</reference>
<gene>
    <name evidence="7" type="ORF">SAMN05444168_5016</name>
</gene>
<evidence type="ECO:0000256" key="1">
    <source>
        <dbReference type="ARBA" id="ARBA00022512"/>
    </source>
</evidence>
<keyword evidence="4" id="KW-0472">Membrane</keyword>
<protein>
    <recommendedName>
        <fullName evidence="6">Gram-positive cocci surface proteins LPxTG domain-containing protein</fullName>
    </recommendedName>
</protein>
<keyword evidence="1" id="KW-0134">Cell wall</keyword>
<evidence type="ECO:0000256" key="4">
    <source>
        <dbReference type="SAM" id="Phobius"/>
    </source>
</evidence>
<name>A0A1N6JTF1_9BURK</name>
<feature type="chain" id="PRO_5012545914" description="Gram-positive cocci surface proteins LPxTG domain-containing protein" evidence="5">
    <location>
        <begin position="26"/>
        <end position="217"/>
    </location>
</feature>
<keyword evidence="4" id="KW-1133">Transmembrane helix</keyword>
<evidence type="ECO:0000256" key="3">
    <source>
        <dbReference type="ARBA" id="ARBA00023088"/>
    </source>
</evidence>
<organism evidence="7 8">
    <name type="scientific">Paraburkholderia phenazinium</name>
    <dbReference type="NCBI Taxonomy" id="60549"/>
    <lineage>
        <taxon>Bacteria</taxon>
        <taxon>Pseudomonadati</taxon>
        <taxon>Pseudomonadota</taxon>
        <taxon>Betaproteobacteria</taxon>
        <taxon>Burkholderiales</taxon>
        <taxon>Burkholderiaceae</taxon>
        <taxon>Paraburkholderia</taxon>
    </lineage>
</organism>
<feature type="signal peptide" evidence="5">
    <location>
        <begin position="1"/>
        <end position="25"/>
    </location>
</feature>
<keyword evidence="3" id="KW-0572">Peptidoglycan-anchor</keyword>
<accession>A0A1N6JTF1</accession>
<dbReference type="PROSITE" id="PS50847">
    <property type="entry name" value="GRAM_POS_ANCHORING"/>
    <property type="match status" value="1"/>
</dbReference>
<dbReference type="EMBL" id="FSRM01000002">
    <property type="protein sequence ID" value="SIO47664.1"/>
    <property type="molecule type" value="Genomic_DNA"/>
</dbReference>
<proteinExistence type="predicted"/>
<feature type="domain" description="Gram-positive cocci surface proteins LPxTG" evidence="6">
    <location>
        <begin position="180"/>
        <end position="217"/>
    </location>
</feature>
<evidence type="ECO:0000313" key="7">
    <source>
        <dbReference type="EMBL" id="SIO47664.1"/>
    </source>
</evidence>
<feature type="transmembrane region" description="Helical" evidence="4">
    <location>
        <begin position="190"/>
        <end position="211"/>
    </location>
</feature>
<keyword evidence="5" id="KW-0732">Signal</keyword>
<evidence type="ECO:0000256" key="5">
    <source>
        <dbReference type="SAM" id="SignalP"/>
    </source>
</evidence>
<keyword evidence="4" id="KW-0812">Transmembrane</keyword>
<dbReference type="Proteomes" id="UP000184693">
    <property type="component" value="Unassembled WGS sequence"/>
</dbReference>
<dbReference type="AlphaFoldDB" id="A0A1N6JTF1"/>